<dbReference type="InterPro" id="IPR036259">
    <property type="entry name" value="MFS_trans_sf"/>
</dbReference>
<keyword evidence="2 4" id="KW-1133">Transmembrane helix</keyword>
<dbReference type="PROSITE" id="PS50850">
    <property type="entry name" value="MFS"/>
    <property type="match status" value="1"/>
</dbReference>
<dbReference type="GO" id="GO:0005886">
    <property type="term" value="C:plasma membrane"/>
    <property type="evidence" value="ECO:0007669"/>
    <property type="project" value="TreeGrafter"/>
</dbReference>
<feature type="transmembrane region" description="Helical" evidence="4">
    <location>
        <begin position="46"/>
        <end position="66"/>
    </location>
</feature>
<feature type="transmembrane region" description="Helical" evidence="4">
    <location>
        <begin position="296"/>
        <end position="317"/>
    </location>
</feature>
<organism evidence="6 7">
    <name type="scientific">Microvirga makkahensis</name>
    <dbReference type="NCBI Taxonomy" id="1128670"/>
    <lineage>
        <taxon>Bacteria</taxon>
        <taxon>Pseudomonadati</taxon>
        <taxon>Pseudomonadota</taxon>
        <taxon>Alphaproteobacteria</taxon>
        <taxon>Hyphomicrobiales</taxon>
        <taxon>Methylobacteriaceae</taxon>
        <taxon>Microvirga</taxon>
    </lineage>
</organism>
<evidence type="ECO:0000259" key="5">
    <source>
        <dbReference type="PROSITE" id="PS50850"/>
    </source>
</evidence>
<reference evidence="6 7" key="1">
    <citation type="submission" date="2019-12" db="EMBL/GenBank/DDBJ databases">
        <authorList>
            <person name="Yuan C.-G."/>
        </authorList>
    </citation>
    <scope>NUCLEOTIDE SEQUENCE [LARGE SCALE GENOMIC DNA]</scope>
    <source>
        <strain evidence="6 7">KCTC 23863</strain>
    </source>
</reference>
<feature type="transmembrane region" description="Helical" evidence="4">
    <location>
        <begin position="102"/>
        <end position="123"/>
    </location>
</feature>
<keyword evidence="7" id="KW-1185">Reference proteome</keyword>
<name>A0A7X3MR32_9HYPH</name>
<feature type="transmembrane region" description="Helical" evidence="4">
    <location>
        <begin position="362"/>
        <end position="380"/>
    </location>
</feature>
<protein>
    <submittedName>
        <fullName evidence="6">MFS transporter</fullName>
    </submittedName>
</protein>
<dbReference type="PANTHER" id="PTHR23521:SF3">
    <property type="entry name" value="MFS TRANSPORTER"/>
    <property type="match status" value="1"/>
</dbReference>
<dbReference type="InterPro" id="IPR020846">
    <property type="entry name" value="MFS_dom"/>
</dbReference>
<dbReference type="Pfam" id="PF07690">
    <property type="entry name" value="MFS_1"/>
    <property type="match status" value="1"/>
</dbReference>
<evidence type="ECO:0000256" key="3">
    <source>
        <dbReference type="ARBA" id="ARBA00023136"/>
    </source>
</evidence>
<keyword evidence="1 4" id="KW-0812">Transmembrane</keyword>
<dbReference type="RefSeq" id="WP_160884104.1">
    <property type="nucleotide sequence ID" value="NZ_WURB01000005.1"/>
</dbReference>
<keyword evidence="3 4" id="KW-0472">Membrane</keyword>
<feature type="transmembrane region" description="Helical" evidence="4">
    <location>
        <begin position="329"/>
        <end position="350"/>
    </location>
</feature>
<dbReference type="PANTHER" id="PTHR23521">
    <property type="entry name" value="TRANSPORTER MFS SUPERFAMILY"/>
    <property type="match status" value="1"/>
</dbReference>
<gene>
    <name evidence="6" type="ORF">GR328_08530</name>
</gene>
<dbReference type="OrthoDB" id="9797524at2"/>
<evidence type="ECO:0000256" key="4">
    <source>
        <dbReference type="SAM" id="Phobius"/>
    </source>
</evidence>
<accession>A0A7X3MR32</accession>
<feature type="transmembrane region" description="Helical" evidence="4">
    <location>
        <begin position="160"/>
        <end position="181"/>
    </location>
</feature>
<dbReference type="InterPro" id="IPR011701">
    <property type="entry name" value="MFS"/>
</dbReference>
<dbReference type="AlphaFoldDB" id="A0A7X3MR32"/>
<proteinExistence type="predicted"/>
<dbReference type="EMBL" id="WURB01000005">
    <property type="protein sequence ID" value="MXQ11503.1"/>
    <property type="molecule type" value="Genomic_DNA"/>
</dbReference>
<sequence length="416" mass="43485">MSSSLRSVLPTLLALLLGYALMQMGNTLQGTLLSVRGSLEQFSPTQIGAVGAAFWVGIVIGSLWAGRVIQQVGHARTFAALAAIGSSVALLHLLVITPMVWIAARAVTGFCFAGLFIVVESWLNASATPQNRGQILGFYGMTGLIAGIGGQMLLPTGDPAGFRLFCFAAILISLALVPTALSRASAPAHAVGEVSINLKRLYRQSPFGVVAAILCGVTTSSFFALGPVWAQQRGLSTTEIAVFMACGTLGGFLTTWPLGWFSDRMDRRYVIIGASAMAATILAALVHFVPSDAAPWLLFVYGAIFGGSVIPTYSIVTAHVNDMVKPGEFVSASGGLLILQGLGAASGPVISGMAMSEFGRVGLPYVIILAQALMALWGAYRSIQRPVAFDADKESFVPEPTVPVGTVLAPAHEVAR</sequence>
<feature type="transmembrane region" description="Helical" evidence="4">
    <location>
        <begin position="240"/>
        <end position="262"/>
    </location>
</feature>
<dbReference type="GO" id="GO:0022857">
    <property type="term" value="F:transmembrane transporter activity"/>
    <property type="evidence" value="ECO:0007669"/>
    <property type="project" value="InterPro"/>
</dbReference>
<feature type="transmembrane region" description="Helical" evidence="4">
    <location>
        <begin position="269"/>
        <end position="290"/>
    </location>
</feature>
<feature type="transmembrane region" description="Helical" evidence="4">
    <location>
        <begin position="207"/>
        <end position="228"/>
    </location>
</feature>
<reference evidence="6 7" key="2">
    <citation type="submission" date="2020-01" db="EMBL/GenBank/DDBJ databases">
        <title>Microvirga sp. nov., an arsenate reduction bacterium isolated from Tibet hotspring sediments.</title>
        <authorList>
            <person name="Xian W.-D."/>
            <person name="Li W.-J."/>
        </authorList>
    </citation>
    <scope>NUCLEOTIDE SEQUENCE [LARGE SCALE GENOMIC DNA]</scope>
    <source>
        <strain evidence="6 7">KCTC 23863</strain>
    </source>
</reference>
<evidence type="ECO:0000313" key="7">
    <source>
        <dbReference type="Proteomes" id="UP000436483"/>
    </source>
</evidence>
<feature type="domain" description="Major facilitator superfamily (MFS) profile" evidence="5">
    <location>
        <begin position="11"/>
        <end position="387"/>
    </location>
</feature>
<evidence type="ECO:0000256" key="2">
    <source>
        <dbReference type="ARBA" id="ARBA00022989"/>
    </source>
</evidence>
<dbReference type="Gene3D" id="1.20.1250.20">
    <property type="entry name" value="MFS general substrate transporter like domains"/>
    <property type="match status" value="2"/>
</dbReference>
<feature type="transmembrane region" description="Helical" evidence="4">
    <location>
        <begin position="135"/>
        <end position="154"/>
    </location>
</feature>
<dbReference type="SUPFAM" id="SSF103473">
    <property type="entry name" value="MFS general substrate transporter"/>
    <property type="match status" value="1"/>
</dbReference>
<dbReference type="Proteomes" id="UP000436483">
    <property type="component" value="Unassembled WGS sequence"/>
</dbReference>
<comment type="caution">
    <text evidence="6">The sequence shown here is derived from an EMBL/GenBank/DDBJ whole genome shotgun (WGS) entry which is preliminary data.</text>
</comment>
<evidence type="ECO:0000256" key="1">
    <source>
        <dbReference type="ARBA" id="ARBA00022692"/>
    </source>
</evidence>
<feature type="transmembrane region" description="Helical" evidence="4">
    <location>
        <begin position="78"/>
        <end position="96"/>
    </location>
</feature>
<evidence type="ECO:0000313" key="6">
    <source>
        <dbReference type="EMBL" id="MXQ11503.1"/>
    </source>
</evidence>
<dbReference type="CDD" id="cd17477">
    <property type="entry name" value="MFS_YcaD_like"/>
    <property type="match status" value="1"/>
</dbReference>
<dbReference type="InterPro" id="IPR047200">
    <property type="entry name" value="MFS_YcaD-like"/>
</dbReference>